<gene>
    <name evidence="11" type="primary">ARO10</name>
    <name evidence="11" type="ORF">PICST_62095</name>
</gene>
<dbReference type="GeneID" id="4839838"/>
<keyword evidence="11" id="KW-0670">Pyruvate</keyword>
<dbReference type="FunFam" id="3.40.50.970:FF:000024">
    <property type="entry name" value="Pyruvate decarboxylase isozyme"/>
    <property type="match status" value="1"/>
</dbReference>
<organism evidence="11 12">
    <name type="scientific">Scheffersomyces stipitis (strain ATCC 58785 / CBS 6054 / NBRC 10063 / NRRL Y-11545)</name>
    <name type="common">Yeast</name>
    <name type="synonym">Pichia stipitis</name>
    <dbReference type="NCBI Taxonomy" id="322104"/>
    <lineage>
        <taxon>Eukaryota</taxon>
        <taxon>Fungi</taxon>
        <taxon>Dikarya</taxon>
        <taxon>Ascomycota</taxon>
        <taxon>Saccharomycotina</taxon>
        <taxon>Pichiomycetes</taxon>
        <taxon>Debaryomycetaceae</taxon>
        <taxon>Scheffersomyces</taxon>
    </lineage>
</organism>
<accession>A3LXV3</accession>
<dbReference type="Gene3D" id="3.40.50.970">
    <property type="match status" value="2"/>
</dbReference>
<keyword evidence="5 8" id="KW-0460">Magnesium</keyword>
<dbReference type="CDD" id="cd02005">
    <property type="entry name" value="TPP_PDC_IPDC"/>
    <property type="match status" value="1"/>
</dbReference>
<keyword evidence="3 8" id="KW-0479">Metal-binding</keyword>
<dbReference type="AlphaFoldDB" id="A3LXV3"/>
<evidence type="ECO:0000256" key="8">
    <source>
        <dbReference type="PIRSR" id="PIRSR036565-2"/>
    </source>
</evidence>
<reference evidence="11 12" key="1">
    <citation type="journal article" date="2007" name="Nat. Biotechnol.">
        <title>Genome sequence of the lignocellulose-bioconverting and xylose-fermenting yeast Pichia stipitis.</title>
        <authorList>
            <person name="Jeffries T.W."/>
            <person name="Grigoriev I.V."/>
            <person name="Grimwood J."/>
            <person name="Laplaza J.M."/>
            <person name="Aerts A."/>
            <person name="Salamov A."/>
            <person name="Schmutz J."/>
            <person name="Lindquist E."/>
            <person name="Dehal P."/>
            <person name="Shapiro H."/>
            <person name="Jin Y.S."/>
            <person name="Passoth V."/>
            <person name="Richardson P.M."/>
        </authorList>
    </citation>
    <scope>NUCLEOTIDE SEQUENCE [LARGE SCALE GENOMIC DNA]</scope>
    <source>
        <strain evidence="12">ATCC 58785 / CBS 6054 / NBRC 10063 / NRRL Y-11545</strain>
    </source>
</reference>
<dbReference type="InterPro" id="IPR047213">
    <property type="entry name" value="TPP_PYR_PDC_IPDC-like"/>
</dbReference>
<dbReference type="InterPro" id="IPR029035">
    <property type="entry name" value="DHS-like_NAD/FAD-binding_dom"/>
</dbReference>
<dbReference type="InterPro" id="IPR011766">
    <property type="entry name" value="TPP_enzyme_TPP-bd"/>
</dbReference>
<keyword evidence="12" id="KW-1185">Reference proteome</keyword>
<dbReference type="InParanoid" id="A3LXV3"/>
<proteinExistence type="inferred from homology"/>
<dbReference type="OMA" id="AQEISVM"/>
<dbReference type="EMBL" id="CP000500">
    <property type="protein sequence ID" value="ABN67867.1"/>
    <property type="molecule type" value="Genomic_DNA"/>
</dbReference>
<dbReference type="HOGENOM" id="CLU_013748_0_2_1"/>
<dbReference type="OrthoDB" id="308383at2759"/>
<feature type="domain" description="Thiamine pyrophosphate enzyme N-terminal TPP-binding" evidence="10">
    <location>
        <begin position="23"/>
        <end position="134"/>
    </location>
</feature>
<dbReference type="InterPro" id="IPR029061">
    <property type="entry name" value="THDP-binding"/>
</dbReference>
<dbReference type="SUPFAM" id="SSF52518">
    <property type="entry name" value="Thiamin diphosphate-binding fold (THDP-binding)"/>
    <property type="match status" value="2"/>
</dbReference>
<evidence type="ECO:0000259" key="10">
    <source>
        <dbReference type="Pfam" id="PF02776"/>
    </source>
</evidence>
<dbReference type="RefSeq" id="XP_001385896.1">
    <property type="nucleotide sequence ID" value="XM_001385859.1"/>
</dbReference>
<dbReference type="CDD" id="cd07038">
    <property type="entry name" value="TPP_PYR_PDC_IPDC_like"/>
    <property type="match status" value="1"/>
</dbReference>
<evidence type="ECO:0000313" key="11">
    <source>
        <dbReference type="EMBL" id="ABN67867.1"/>
    </source>
</evidence>
<comment type="cofactor">
    <cofactor evidence="1">
        <name>thiamine diphosphate</name>
        <dbReference type="ChEBI" id="CHEBI:58937"/>
    </cofactor>
</comment>
<evidence type="ECO:0000256" key="3">
    <source>
        <dbReference type="ARBA" id="ARBA00022723"/>
    </source>
</evidence>
<dbReference type="Proteomes" id="UP000002258">
    <property type="component" value="Chromosome 6"/>
</dbReference>
<evidence type="ECO:0000313" key="12">
    <source>
        <dbReference type="Proteomes" id="UP000002258"/>
    </source>
</evidence>
<dbReference type="PANTHER" id="PTHR43452:SF3">
    <property type="entry name" value="TRANSAMINATED AMINO ACID DECARBOXYLASE"/>
    <property type="match status" value="1"/>
</dbReference>
<keyword evidence="7" id="KW-0456">Lyase</keyword>
<evidence type="ECO:0000256" key="1">
    <source>
        <dbReference type="ARBA" id="ARBA00001964"/>
    </source>
</evidence>
<evidence type="ECO:0000256" key="2">
    <source>
        <dbReference type="ARBA" id="ARBA00007812"/>
    </source>
</evidence>
<dbReference type="GO" id="GO:0005634">
    <property type="term" value="C:nucleus"/>
    <property type="evidence" value="ECO:0007669"/>
    <property type="project" value="TreeGrafter"/>
</dbReference>
<dbReference type="GO" id="GO:0046872">
    <property type="term" value="F:metal ion binding"/>
    <property type="evidence" value="ECO:0007669"/>
    <property type="project" value="UniProtKB-KW"/>
</dbReference>
<evidence type="ECO:0000256" key="6">
    <source>
        <dbReference type="ARBA" id="ARBA00023052"/>
    </source>
</evidence>
<dbReference type="PIRSF" id="PIRSF036565">
    <property type="entry name" value="Pyruvt_ip_decrb"/>
    <property type="match status" value="1"/>
</dbReference>
<feature type="binding site" evidence="8">
    <location>
        <position position="503"/>
    </location>
    <ligand>
        <name>Mg(2+)</name>
        <dbReference type="ChEBI" id="CHEBI:18420"/>
    </ligand>
</feature>
<dbReference type="GO" id="GO:0000949">
    <property type="term" value="P:aromatic amino acid family catabolic process to alcohol via Ehrlich pathway"/>
    <property type="evidence" value="ECO:0007669"/>
    <property type="project" value="TreeGrafter"/>
</dbReference>
<comment type="similarity">
    <text evidence="2">Belongs to the TPP enzyme family.</text>
</comment>
<feature type="domain" description="Thiamine pyrophosphate enzyme TPP-binding" evidence="9">
    <location>
        <begin position="464"/>
        <end position="543"/>
    </location>
</feature>
<dbReference type="Gene3D" id="3.40.50.1220">
    <property type="entry name" value="TPP-binding domain"/>
    <property type="match status" value="1"/>
</dbReference>
<protein>
    <submittedName>
        <fullName evidence="11">Pyruvate decarboxylase (PDC6) (PDC3)</fullName>
    </submittedName>
</protein>
<comment type="cofactor">
    <cofactor evidence="8">
        <name>Mg(2+)</name>
        <dbReference type="ChEBI" id="CHEBI:18420"/>
    </cofactor>
    <text evidence="8">Binds 1 Mg(2+) per subunit.</text>
</comment>
<evidence type="ECO:0000256" key="5">
    <source>
        <dbReference type="ARBA" id="ARBA00022842"/>
    </source>
</evidence>
<evidence type="ECO:0000256" key="4">
    <source>
        <dbReference type="ARBA" id="ARBA00022793"/>
    </source>
</evidence>
<dbReference type="PANTHER" id="PTHR43452">
    <property type="entry name" value="PYRUVATE DECARBOXYLASE"/>
    <property type="match status" value="1"/>
</dbReference>
<keyword evidence="6" id="KW-0786">Thiamine pyrophosphate</keyword>
<evidence type="ECO:0000256" key="7">
    <source>
        <dbReference type="ARBA" id="ARBA00023239"/>
    </source>
</evidence>
<dbReference type="GO" id="GO:0005829">
    <property type="term" value="C:cytosol"/>
    <property type="evidence" value="ECO:0007669"/>
    <property type="project" value="TreeGrafter"/>
</dbReference>
<dbReference type="Pfam" id="PF02776">
    <property type="entry name" value="TPP_enzyme_N"/>
    <property type="match status" value="1"/>
</dbReference>
<dbReference type="GO" id="GO:0004737">
    <property type="term" value="F:pyruvate decarboxylase activity"/>
    <property type="evidence" value="ECO:0007669"/>
    <property type="project" value="TreeGrafter"/>
</dbReference>
<dbReference type="InterPro" id="IPR012001">
    <property type="entry name" value="Thiamin_PyroP_enz_TPP-bd_dom"/>
</dbReference>
<dbReference type="FunCoup" id="A3LXV3">
    <property type="interactions" value="48"/>
</dbReference>
<dbReference type="STRING" id="322104.A3LXV3"/>
<name>A3LXV3_PICST</name>
<sequence>MTPVQETIRLPGTSSPTVPENVTLGEYLFLRISQANPKLRSIFGIPGDFNVDLLEHLYSPVVAGRDIKFIGLCNELNGAYTADGYSRAIGGLSTFISTFGVGELSAINGIAGSFAEFSPVLHIVGTTSLPQRDHAINGSDVRNHHHLIQNKNPLCQPNHDVYKKMIEPISVIQESLDSDLQRNMEKIDRVLVKILQESRPGYLFIPCDITNLIVPSYRLYETPLPLEIQLTTSGVEVLEDVVDAILFRLYKSKNPSLLSDCLTTRFNLQDKLNTLVAKLPSNFVKLFSTNMARNIDESLSNFVGLYFGIGSSSKEVSRQLERNTDFLINLGYFNAETTTAGYSNDFSNIEEYIEINPDYIKVNEHIINIKNPESGKRLFSMGQLLDALLFKLDLNKIENINNNNISYKFFPPTLYEQDNNTDYIPQTKLVDYLNENLQPGDLLVMDTMSFCFALPDIMLPQGVQLLTQNYYGSIGYALPSTFGATMAVNDLGSDRRIILIEGDGAAQMTIQELSSFLKYKEFLPNMPKIFLINNDGYTVERMIKGPTRSYNDINGEWSWTQLLGVFGDKEQKYHSTALLRNVNEFNKYFEFQRQTDNSKLEFIELIAGKYDCPLRFSEMFCKK</sequence>
<dbReference type="SUPFAM" id="SSF52467">
    <property type="entry name" value="DHS-like NAD/FAD-binding domain"/>
    <property type="match status" value="1"/>
</dbReference>
<feature type="binding site" evidence="8">
    <location>
        <position position="536"/>
    </location>
    <ligand>
        <name>Mg(2+)</name>
        <dbReference type="ChEBI" id="CHEBI:18420"/>
    </ligand>
</feature>
<feature type="binding site" evidence="8">
    <location>
        <position position="534"/>
    </location>
    <ligand>
        <name>Mg(2+)</name>
        <dbReference type="ChEBI" id="CHEBI:18420"/>
    </ligand>
</feature>
<dbReference type="eggNOG" id="KOG1184">
    <property type="taxonomic scope" value="Eukaryota"/>
</dbReference>
<dbReference type="InterPro" id="IPR047214">
    <property type="entry name" value="TPP_PDC_IPDC"/>
</dbReference>
<dbReference type="GO" id="GO:0030976">
    <property type="term" value="F:thiamine pyrophosphate binding"/>
    <property type="evidence" value="ECO:0007669"/>
    <property type="project" value="InterPro"/>
</dbReference>
<evidence type="ECO:0000259" key="9">
    <source>
        <dbReference type="Pfam" id="PF02775"/>
    </source>
</evidence>
<dbReference type="Pfam" id="PF02775">
    <property type="entry name" value="TPP_enzyme_C"/>
    <property type="match status" value="1"/>
</dbReference>
<keyword evidence="4" id="KW-0210">Decarboxylase</keyword>
<dbReference type="InterPro" id="IPR012110">
    <property type="entry name" value="PDC/IPDC-like"/>
</dbReference>
<dbReference type="KEGG" id="pic:PICST_62095"/>